<protein>
    <submittedName>
        <fullName evidence="1">Uncharacterized protein</fullName>
    </submittedName>
</protein>
<name>A0A3P7EFV0_WUCBA</name>
<keyword evidence="2" id="KW-1185">Reference proteome</keyword>
<dbReference type="OrthoDB" id="536211at2759"/>
<dbReference type="AlphaFoldDB" id="A0A3P7EFV0"/>
<reference evidence="1 2" key="1">
    <citation type="submission" date="2018-11" db="EMBL/GenBank/DDBJ databases">
        <authorList>
            <consortium name="Pathogen Informatics"/>
        </authorList>
    </citation>
    <scope>NUCLEOTIDE SEQUENCE [LARGE SCALE GENOMIC DNA]</scope>
</reference>
<dbReference type="Proteomes" id="UP000270924">
    <property type="component" value="Unassembled WGS sequence"/>
</dbReference>
<sequence>MGGTRRKNYSLLQDYLCTSIVGRRLLLLSQLPLLSPCENVTRPAALPLQYVVVFPQEMLCSEQGILPCAQNPSEYTLVGRLSNVKAVHLHVSNAKYDKQWTD</sequence>
<dbReference type="InParanoid" id="A0A3P7EFV0"/>
<evidence type="ECO:0000313" key="2">
    <source>
        <dbReference type="Proteomes" id="UP000270924"/>
    </source>
</evidence>
<dbReference type="EMBL" id="UYWW01007666">
    <property type="protein sequence ID" value="VDM15364.1"/>
    <property type="molecule type" value="Genomic_DNA"/>
</dbReference>
<accession>A0A3P7EFV0</accession>
<organism evidence="1 2">
    <name type="scientific">Wuchereria bancrofti</name>
    <dbReference type="NCBI Taxonomy" id="6293"/>
    <lineage>
        <taxon>Eukaryota</taxon>
        <taxon>Metazoa</taxon>
        <taxon>Ecdysozoa</taxon>
        <taxon>Nematoda</taxon>
        <taxon>Chromadorea</taxon>
        <taxon>Rhabditida</taxon>
        <taxon>Spirurina</taxon>
        <taxon>Spiruromorpha</taxon>
        <taxon>Filarioidea</taxon>
        <taxon>Onchocercidae</taxon>
        <taxon>Wuchereria</taxon>
    </lineage>
</organism>
<gene>
    <name evidence="1" type="ORF">WBA_LOCUS8750</name>
</gene>
<proteinExistence type="predicted"/>
<evidence type="ECO:0000313" key="1">
    <source>
        <dbReference type="EMBL" id="VDM15364.1"/>
    </source>
</evidence>